<dbReference type="EMBL" id="MNCJ02000325">
    <property type="protein sequence ID" value="KAF5785761.1"/>
    <property type="molecule type" value="Genomic_DNA"/>
</dbReference>
<accession>A0A9K3HWU2</accession>
<dbReference type="Pfam" id="PF00560">
    <property type="entry name" value="LRR_1"/>
    <property type="match status" value="1"/>
</dbReference>
<gene>
    <name evidence="1" type="ORF">HanXRQr2_Chr10g0432481</name>
</gene>
<evidence type="ECO:0000313" key="1">
    <source>
        <dbReference type="EMBL" id="KAF5785761.1"/>
    </source>
</evidence>
<protein>
    <submittedName>
        <fullName evidence="1">Leucine-rich repeat domain superfamily</fullName>
    </submittedName>
</protein>
<name>A0A9K3HWU2_HELAN</name>
<sequence>MGGIANSLCNNTNLRILDISHNSITGTIPQCLGKLYGMANSIDVGGPDISHNFDEGMVQVLKVVALE</sequence>
<evidence type="ECO:0000313" key="2">
    <source>
        <dbReference type="Proteomes" id="UP000215914"/>
    </source>
</evidence>
<dbReference type="InterPro" id="IPR032675">
    <property type="entry name" value="LRR_dom_sf"/>
</dbReference>
<dbReference type="InterPro" id="IPR001611">
    <property type="entry name" value="Leu-rich_rpt"/>
</dbReference>
<dbReference type="AlphaFoldDB" id="A0A9K3HWU2"/>
<dbReference type="SUPFAM" id="SSF52058">
    <property type="entry name" value="L domain-like"/>
    <property type="match status" value="1"/>
</dbReference>
<dbReference type="Gene3D" id="3.80.10.10">
    <property type="entry name" value="Ribonuclease Inhibitor"/>
    <property type="match status" value="1"/>
</dbReference>
<dbReference type="Gramene" id="mRNA:HanXRQr2_Chr10g0432481">
    <property type="protein sequence ID" value="CDS:HanXRQr2_Chr10g0432481.1"/>
    <property type="gene ID" value="HanXRQr2_Chr10g0432481"/>
</dbReference>
<keyword evidence="2" id="KW-1185">Reference proteome</keyword>
<organism evidence="1 2">
    <name type="scientific">Helianthus annuus</name>
    <name type="common">Common sunflower</name>
    <dbReference type="NCBI Taxonomy" id="4232"/>
    <lineage>
        <taxon>Eukaryota</taxon>
        <taxon>Viridiplantae</taxon>
        <taxon>Streptophyta</taxon>
        <taxon>Embryophyta</taxon>
        <taxon>Tracheophyta</taxon>
        <taxon>Spermatophyta</taxon>
        <taxon>Magnoliopsida</taxon>
        <taxon>eudicotyledons</taxon>
        <taxon>Gunneridae</taxon>
        <taxon>Pentapetalae</taxon>
        <taxon>asterids</taxon>
        <taxon>campanulids</taxon>
        <taxon>Asterales</taxon>
        <taxon>Asteraceae</taxon>
        <taxon>Asteroideae</taxon>
        <taxon>Heliantheae alliance</taxon>
        <taxon>Heliantheae</taxon>
        <taxon>Helianthus</taxon>
    </lineage>
</organism>
<comment type="caution">
    <text evidence="1">The sequence shown here is derived from an EMBL/GenBank/DDBJ whole genome shotgun (WGS) entry which is preliminary data.</text>
</comment>
<proteinExistence type="predicted"/>
<dbReference type="Proteomes" id="UP000215914">
    <property type="component" value="Unassembled WGS sequence"/>
</dbReference>
<reference evidence="1" key="1">
    <citation type="journal article" date="2017" name="Nature">
        <title>The sunflower genome provides insights into oil metabolism, flowering and Asterid evolution.</title>
        <authorList>
            <person name="Badouin H."/>
            <person name="Gouzy J."/>
            <person name="Grassa C.J."/>
            <person name="Murat F."/>
            <person name="Staton S.E."/>
            <person name="Cottret L."/>
            <person name="Lelandais-Briere C."/>
            <person name="Owens G.L."/>
            <person name="Carrere S."/>
            <person name="Mayjonade B."/>
            <person name="Legrand L."/>
            <person name="Gill N."/>
            <person name="Kane N.C."/>
            <person name="Bowers J.E."/>
            <person name="Hubner S."/>
            <person name="Bellec A."/>
            <person name="Berard A."/>
            <person name="Berges H."/>
            <person name="Blanchet N."/>
            <person name="Boniface M.C."/>
            <person name="Brunel D."/>
            <person name="Catrice O."/>
            <person name="Chaidir N."/>
            <person name="Claudel C."/>
            <person name="Donnadieu C."/>
            <person name="Faraut T."/>
            <person name="Fievet G."/>
            <person name="Helmstetter N."/>
            <person name="King M."/>
            <person name="Knapp S.J."/>
            <person name="Lai Z."/>
            <person name="Le Paslier M.C."/>
            <person name="Lippi Y."/>
            <person name="Lorenzon L."/>
            <person name="Mandel J.R."/>
            <person name="Marage G."/>
            <person name="Marchand G."/>
            <person name="Marquand E."/>
            <person name="Bret-Mestries E."/>
            <person name="Morien E."/>
            <person name="Nambeesan S."/>
            <person name="Nguyen T."/>
            <person name="Pegot-Espagnet P."/>
            <person name="Pouilly N."/>
            <person name="Raftis F."/>
            <person name="Sallet E."/>
            <person name="Schiex T."/>
            <person name="Thomas J."/>
            <person name="Vandecasteele C."/>
            <person name="Vares D."/>
            <person name="Vear F."/>
            <person name="Vautrin S."/>
            <person name="Crespi M."/>
            <person name="Mangin B."/>
            <person name="Burke J.M."/>
            <person name="Salse J."/>
            <person name="Munos S."/>
            <person name="Vincourt P."/>
            <person name="Rieseberg L.H."/>
            <person name="Langlade N.B."/>
        </authorList>
    </citation>
    <scope>NUCLEOTIDE SEQUENCE</scope>
    <source>
        <tissue evidence="1">Leaves</tissue>
    </source>
</reference>
<reference evidence="1" key="2">
    <citation type="submission" date="2020-06" db="EMBL/GenBank/DDBJ databases">
        <title>Helianthus annuus Genome sequencing and assembly Release 2.</title>
        <authorList>
            <person name="Gouzy J."/>
            <person name="Langlade N."/>
            <person name="Munos S."/>
        </authorList>
    </citation>
    <scope>NUCLEOTIDE SEQUENCE</scope>
    <source>
        <tissue evidence="1">Leaves</tissue>
    </source>
</reference>